<accession>A0AAE3E5Y3</accession>
<dbReference type="AlphaFoldDB" id="A0AAE3E5Y3"/>
<dbReference type="GO" id="GO:0032259">
    <property type="term" value="P:methylation"/>
    <property type="evidence" value="ECO:0007669"/>
    <property type="project" value="UniProtKB-KW"/>
</dbReference>
<dbReference type="EC" id="2.1.1.-" evidence="1"/>
<evidence type="ECO:0000313" key="1">
    <source>
        <dbReference type="EMBL" id="MCC2222425.1"/>
    </source>
</evidence>
<keyword evidence="1" id="KW-0966">Cell projection</keyword>
<dbReference type="NCBIfam" id="NF038110">
    <property type="entry name" value="Lys_methyl_FliB"/>
    <property type="match status" value="1"/>
</dbReference>
<protein>
    <submittedName>
        <fullName evidence="1">Flagellin lysine-N-methylase</fullName>
        <ecNumber evidence="1">2.1.1.-</ecNumber>
    </submittedName>
</protein>
<dbReference type="GO" id="GO:0008168">
    <property type="term" value="F:methyltransferase activity"/>
    <property type="evidence" value="ECO:0007669"/>
    <property type="project" value="UniProtKB-KW"/>
</dbReference>
<sequence>MKYHKPSFFDQFKCIGSACTDTCCAGWEIEVDETTAQGYLAEKGAFGDRLRREIGSEPGEYFFKLKNNRCPFLNKENLCDIFINLGEDRLCDICREHPRFYNWFGDYTEVGLGLCCEEAERLLFSDSKPLTFVEEVTQDEELAEEMWNDTEDVCPTADEEQDYSDEDEYTDASDLLDDESEECEQMLEERKAIFTILQNRKKNIGARLKRLLLQLPYADEMLLLTVPILEWDDPESIPKLDYNAKPSTNTLKSSALFLIRFFGGMESLDETWPSMMKELEQNIDKLVDINNTNAFLKFLKGENRLYEYEHIAVYLVYRYYPEILFDGQIEAKILFAAASICLLFLMDLQCFQENGVYTQQDRIELVRRFSKEIEYCPENMERFEKCCTEQYEDLLNSIFNLCHLFADKHFASPHS</sequence>
<dbReference type="EMBL" id="JAJEQN010000035">
    <property type="protein sequence ID" value="MCC2222425.1"/>
    <property type="molecule type" value="Genomic_DNA"/>
</dbReference>
<reference evidence="1 2" key="1">
    <citation type="submission" date="2021-10" db="EMBL/GenBank/DDBJ databases">
        <title>Anaerobic single-cell dispensing facilitates the cultivation of human gut bacteria.</title>
        <authorList>
            <person name="Afrizal A."/>
        </authorList>
    </citation>
    <scope>NUCLEOTIDE SEQUENCE [LARGE SCALE GENOMIC DNA]</scope>
    <source>
        <strain evidence="1 2">CLA-AA-H224</strain>
    </source>
</reference>
<dbReference type="RefSeq" id="WP_308732142.1">
    <property type="nucleotide sequence ID" value="NZ_JAJEQN010000035.1"/>
</dbReference>
<organism evidence="1 2">
    <name type="scientific">Anthropogastromicrobium aceti</name>
    <dbReference type="NCBI Taxonomy" id="2981768"/>
    <lineage>
        <taxon>Bacteria</taxon>
        <taxon>Bacillati</taxon>
        <taxon>Bacillota</taxon>
        <taxon>Clostridia</taxon>
        <taxon>Lachnospirales</taxon>
        <taxon>Lachnospiraceae</taxon>
        <taxon>Anthropogastromicrobium</taxon>
    </lineage>
</organism>
<name>A0AAE3E5Y3_9FIRM</name>
<keyword evidence="1" id="KW-0282">Flagellum</keyword>
<proteinExistence type="predicted"/>
<keyword evidence="1" id="KW-0969">Cilium</keyword>
<dbReference type="Proteomes" id="UP001198200">
    <property type="component" value="Unassembled WGS sequence"/>
</dbReference>
<keyword evidence="1" id="KW-0808">Transferase</keyword>
<gene>
    <name evidence="1" type="primary">fliB</name>
    <name evidence="1" type="ORF">LKD48_12420</name>
</gene>
<comment type="caution">
    <text evidence="1">The sequence shown here is derived from an EMBL/GenBank/DDBJ whole genome shotgun (WGS) entry which is preliminary data.</text>
</comment>
<keyword evidence="2" id="KW-1185">Reference proteome</keyword>
<evidence type="ECO:0000313" key="2">
    <source>
        <dbReference type="Proteomes" id="UP001198200"/>
    </source>
</evidence>
<keyword evidence="1" id="KW-0489">Methyltransferase</keyword>